<dbReference type="CDD" id="cd00118">
    <property type="entry name" value="LysM"/>
    <property type="match status" value="1"/>
</dbReference>
<dbReference type="PROSITE" id="PS51782">
    <property type="entry name" value="LYSM"/>
    <property type="match status" value="1"/>
</dbReference>
<dbReference type="PANTHER" id="PTHR30404">
    <property type="entry name" value="N-ACETYLMURAMOYL-L-ALANINE AMIDASE"/>
    <property type="match status" value="1"/>
</dbReference>
<keyword evidence="3" id="KW-0378">Hydrolase</keyword>
<dbReference type="GO" id="GO:0008745">
    <property type="term" value="F:N-acetylmuramoyl-L-alanine amidase activity"/>
    <property type="evidence" value="ECO:0007669"/>
    <property type="project" value="UniProtKB-EC"/>
</dbReference>
<dbReference type="SMART" id="SM00257">
    <property type="entry name" value="LysM"/>
    <property type="match status" value="1"/>
</dbReference>
<feature type="chain" id="PRO_5026004254" description="N-acetylmuramoyl-L-alanine amidase" evidence="4">
    <location>
        <begin position="30"/>
        <end position="519"/>
    </location>
</feature>
<dbReference type="Pfam" id="PF11741">
    <property type="entry name" value="AMIN"/>
    <property type="match status" value="1"/>
</dbReference>
<evidence type="ECO:0000313" key="7">
    <source>
        <dbReference type="Proteomes" id="UP000501466"/>
    </source>
</evidence>
<keyword evidence="7" id="KW-1185">Reference proteome</keyword>
<feature type="domain" description="LysM" evidence="5">
    <location>
        <begin position="465"/>
        <end position="509"/>
    </location>
</feature>
<dbReference type="GO" id="GO:0030288">
    <property type="term" value="C:outer membrane-bounded periplasmic space"/>
    <property type="evidence" value="ECO:0007669"/>
    <property type="project" value="TreeGrafter"/>
</dbReference>
<reference evidence="7" key="1">
    <citation type="submission" date="2019-11" db="EMBL/GenBank/DDBJ databases">
        <title>Isolation and characterization of two novel species in the genus Thiomicrorhabdus.</title>
        <authorList>
            <person name="Mochizuki J."/>
            <person name="Kojima H."/>
            <person name="Fukui M."/>
        </authorList>
    </citation>
    <scope>NUCLEOTIDE SEQUENCE [LARGE SCALE GENOMIC DNA]</scope>
    <source>
        <strain evidence="7">AkT22</strain>
    </source>
</reference>
<dbReference type="Gene3D" id="3.10.350.10">
    <property type="entry name" value="LysM domain"/>
    <property type="match status" value="1"/>
</dbReference>
<dbReference type="Gene3D" id="3.40.630.40">
    <property type="entry name" value="Zn-dependent exopeptidases"/>
    <property type="match status" value="1"/>
</dbReference>
<keyword evidence="4" id="KW-0732">Signal</keyword>
<evidence type="ECO:0000313" key="6">
    <source>
        <dbReference type="EMBL" id="BBP43842.1"/>
    </source>
</evidence>
<dbReference type="CDD" id="cd02696">
    <property type="entry name" value="MurNAc-LAA"/>
    <property type="match status" value="1"/>
</dbReference>
<organism evidence="6 7">
    <name type="scientific">Thiosulfativibrio zosterae</name>
    <dbReference type="NCBI Taxonomy" id="2675053"/>
    <lineage>
        <taxon>Bacteria</taxon>
        <taxon>Pseudomonadati</taxon>
        <taxon>Pseudomonadota</taxon>
        <taxon>Gammaproteobacteria</taxon>
        <taxon>Thiotrichales</taxon>
        <taxon>Piscirickettsiaceae</taxon>
        <taxon>Thiosulfativibrio</taxon>
    </lineage>
</organism>
<evidence type="ECO:0000259" key="5">
    <source>
        <dbReference type="PROSITE" id="PS51782"/>
    </source>
</evidence>
<comment type="catalytic activity">
    <reaction evidence="1">
        <text>Hydrolyzes the link between N-acetylmuramoyl residues and L-amino acid residues in certain cell-wall glycopeptides.</text>
        <dbReference type="EC" id="3.5.1.28"/>
    </reaction>
</comment>
<dbReference type="PANTHER" id="PTHR30404:SF0">
    <property type="entry name" value="N-ACETYLMURAMOYL-L-ALANINE AMIDASE AMIC"/>
    <property type="match status" value="1"/>
</dbReference>
<sequence>MAKQSSQIKKLLILLAVLASAFASSQAYATSLEKIRVGQDPAYTRVVFEIKDNHSFEVQQLNNPSRLVVDFVKAKNKIAFDYKKLFDKRVKAIRVNDDSRRTRVVLDLRNDFDYRYFTLAKTKQGAERLVIDVKSSLVKPVAQPAPTVLANKPKVEQKPTPKPAPKVVASAAVKEEQPVKAKSSDPVIAAAPKVTQPAPVVSILPKSSLKETKATNELLNAGTPLIVKDEVVIAIDAGHGGKDVGAIGHSGKVFEKDITLEMALKLKKYIDRQPGLKAVLTRTEDEFIPLNQRVRIAHQKDADIFISLHADSFPTAEARGGSVYVLSTNGASSVMARLLAKSENASLHDIKLKGKESDVAFVLSDLSREANIRASRKLAKAVLGEMGDQIELHKETVQSAEFAVLKSIDMPSLLIETAFISNPVEEKKLTNDAYQSKMAQSIAKGVASFVSKNAREPRWGEVLYVQYRVKAGDTLSQIAANYDISTLELKKLNNIKNSNQLYIGLRLKIPLTESVVASL</sequence>
<dbReference type="Pfam" id="PF01476">
    <property type="entry name" value="LysM"/>
    <property type="match status" value="1"/>
</dbReference>
<dbReference type="SUPFAM" id="SSF53187">
    <property type="entry name" value="Zn-dependent exopeptidases"/>
    <property type="match status" value="1"/>
</dbReference>
<dbReference type="SUPFAM" id="SSF54106">
    <property type="entry name" value="LysM domain"/>
    <property type="match status" value="1"/>
</dbReference>
<dbReference type="GO" id="GO:0009253">
    <property type="term" value="P:peptidoglycan catabolic process"/>
    <property type="evidence" value="ECO:0007669"/>
    <property type="project" value="InterPro"/>
</dbReference>
<dbReference type="EC" id="3.5.1.28" evidence="2"/>
<proteinExistence type="predicted"/>
<dbReference type="InterPro" id="IPR002508">
    <property type="entry name" value="MurNAc-LAA_cat"/>
</dbReference>
<dbReference type="SMART" id="SM00646">
    <property type="entry name" value="Ami_3"/>
    <property type="match status" value="1"/>
</dbReference>
<name>A0A6F8PNZ6_9GAMM</name>
<dbReference type="RefSeq" id="WP_173291613.1">
    <property type="nucleotide sequence ID" value="NZ_AP021888.1"/>
</dbReference>
<dbReference type="EMBL" id="AP021888">
    <property type="protein sequence ID" value="BBP43842.1"/>
    <property type="molecule type" value="Genomic_DNA"/>
</dbReference>
<dbReference type="InterPro" id="IPR036779">
    <property type="entry name" value="LysM_dom_sf"/>
</dbReference>
<dbReference type="FunFam" id="3.40.630.40:FF:000005">
    <property type="entry name" value="N-acetylmuramoyl-L-alanine amidase (AmiA)"/>
    <property type="match status" value="1"/>
</dbReference>
<evidence type="ECO:0000256" key="2">
    <source>
        <dbReference type="ARBA" id="ARBA00011901"/>
    </source>
</evidence>
<protein>
    <recommendedName>
        <fullName evidence="2">N-acetylmuramoyl-L-alanine amidase</fullName>
        <ecNumber evidence="2">3.5.1.28</ecNumber>
    </recommendedName>
</protein>
<dbReference type="Gene3D" id="2.60.40.3500">
    <property type="match status" value="1"/>
</dbReference>
<evidence type="ECO:0000256" key="1">
    <source>
        <dbReference type="ARBA" id="ARBA00001561"/>
    </source>
</evidence>
<dbReference type="AlphaFoldDB" id="A0A6F8PNZ6"/>
<gene>
    <name evidence="6" type="ORF">THMIRHAT_15880</name>
</gene>
<dbReference type="InterPro" id="IPR050695">
    <property type="entry name" value="N-acetylmuramoyl_amidase_3"/>
</dbReference>
<feature type="signal peptide" evidence="4">
    <location>
        <begin position="1"/>
        <end position="29"/>
    </location>
</feature>
<dbReference type="KEGG" id="tzo:THMIRHAT_15880"/>
<accession>A0A6F8PNZ6</accession>
<dbReference type="InterPro" id="IPR021731">
    <property type="entry name" value="AMIN_dom"/>
</dbReference>
<dbReference type="Proteomes" id="UP000501466">
    <property type="component" value="Chromosome"/>
</dbReference>
<evidence type="ECO:0000256" key="3">
    <source>
        <dbReference type="ARBA" id="ARBA00022801"/>
    </source>
</evidence>
<dbReference type="Pfam" id="PF01520">
    <property type="entry name" value="Amidase_3"/>
    <property type="match status" value="1"/>
</dbReference>
<evidence type="ECO:0000256" key="4">
    <source>
        <dbReference type="SAM" id="SignalP"/>
    </source>
</evidence>
<dbReference type="InterPro" id="IPR018392">
    <property type="entry name" value="LysM"/>
</dbReference>